<feature type="transmembrane region" description="Helical" evidence="2">
    <location>
        <begin position="472"/>
        <end position="489"/>
    </location>
</feature>
<feature type="chain" id="PRO_5004719390" description="Apple domain-containing protein" evidence="3">
    <location>
        <begin position="25"/>
        <end position="490"/>
    </location>
</feature>
<dbReference type="GO" id="GO:0019441">
    <property type="term" value="P:L-tryptophan catabolic process to kynurenine"/>
    <property type="evidence" value="ECO:0007669"/>
    <property type="project" value="InterPro"/>
</dbReference>
<evidence type="ECO:0000256" key="3">
    <source>
        <dbReference type="SAM" id="SignalP"/>
    </source>
</evidence>
<reference evidence="6 7" key="1">
    <citation type="journal article" date="2013" name="Nature">
        <title>Insights into bilaterian evolution from three spiralian genomes.</title>
        <authorList>
            <person name="Simakov O."/>
            <person name="Marletaz F."/>
            <person name="Cho S.J."/>
            <person name="Edsinger-Gonzales E."/>
            <person name="Havlak P."/>
            <person name="Hellsten U."/>
            <person name="Kuo D.H."/>
            <person name="Larsson T."/>
            <person name="Lv J."/>
            <person name="Arendt D."/>
            <person name="Savage R."/>
            <person name="Osoegawa K."/>
            <person name="de Jong P."/>
            <person name="Grimwood J."/>
            <person name="Chapman J.A."/>
            <person name="Shapiro H."/>
            <person name="Aerts A."/>
            <person name="Otillar R.P."/>
            <person name="Terry A.Y."/>
            <person name="Boore J.L."/>
            <person name="Grigoriev I.V."/>
            <person name="Lindberg D.R."/>
            <person name="Seaver E.C."/>
            <person name="Weisblat D.A."/>
            <person name="Putnam N.H."/>
            <person name="Rokhsar D.S."/>
        </authorList>
    </citation>
    <scope>NUCLEOTIDE SEQUENCE [LARGE SCALE GENOMIC DNA]</scope>
</reference>
<dbReference type="InterPro" id="IPR007325">
    <property type="entry name" value="KFase/CYL"/>
</dbReference>
<dbReference type="InterPro" id="IPR016186">
    <property type="entry name" value="C-type_lectin-like/link_sf"/>
</dbReference>
<evidence type="ECO:0000259" key="5">
    <source>
        <dbReference type="PROSITE" id="PS50948"/>
    </source>
</evidence>
<evidence type="ECO:0008006" key="8">
    <source>
        <dbReference type="Google" id="ProtNLM"/>
    </source>
</evidence>
<dbReference type="PANTHER" id="PTHR31118:SF12">
    <property type="entry name" value="CYCLASE-LIKE PROTEIN 2"/>
    <property type="match status" value="1"/>
</dbReference>
<keyword evidence="3" id="KW-0732">Signal</keyword>
<dbReference type="KEGG" id="lgi:LOTGIDRAFT_167971"/>
<dbReference type="Proteomes" id="UP000030746">
    <property type="component" value="Unassembled WGS sequence"/>
</dbReference>
<accession>V4B8Q8</accession>
<dbReference type="PROSITE" id="PS50948">
    <property type="entry name" value="PAN"/>
    <property type="match status" value="1"/>
</dbReference>
<dbReference type="OrthoDB" id="7108654at2759"/>
<proteinExistence type="inferred from homology"/>
<evidence type="ECO:0000256" key="2">
    <source>
        <dbReference type="SAM" id="Phobius"/>
    </source>
</evidence>
<dbReference type="Pfam" id="PF00059">
    <property type="entry name" value="Lectin_C"/>
    <property type="match status" value="1"/>
</dbReference>
<dbReference type="SMART" id="SM00034">
    <property type="entry name" value="CLECT"/>
    <property type="match status" value="1"/>
</dbReference>
<dbReference type="CTD" id="20240744"/>
<dbReference type="InterPro" id="IPR037175">
    <property type="entry name" value="KFase_sf"/>
</dbReference>
<dbReference type="Gene3D" id="3.50.30.50">
    <property type="entry name" value="Putative cyclase"/>
    <property type="match status" value="1"/>
</dbReference>
<dbReference type="SUPFAM" id="SSF56436">
    <property type="entry name" value="C-type lectin-like"/>
    <property type="match status" value="1"/>
</dbReference>
<dbReference type="AlphaFoldDB" id="V4B8Q8"/>
<dbReference type="Pfam" id="PF04199">
    <property type="entry name" value="Cyclase"/>
    <property type="match status" value="1"/>
</dbReference>
<feature type="signal peptide" evidence="3">
    <location>
        <begin position="1"/>
        <end position="24"/>
    </location>
</feature>
<dbReference type="PROSITE" id="PS50041">
    <property type="entry name" value="C_TYPE_LECTIN_2"/>
    <property type="match status" value="1"/>
</dbReference>
<dbReference type="Pfam" id="PF00024">
    <property type="entry name" value="PAN_1"/>
    <property type="match status" value="1"/>
</dbReference>
<dbReference type="HOGENOM" id="CLU_557011_0_0_1"/>
<dbReference type="STRING" id="225164.V4B8Q8"/>
<evidence type="ECO:0000313" key="6">
    <source>
        <dbReference type="EMBL" id="ESO85184.1"/>
    </source>
</evidence>
<gene>
    <name evidence="6" type="ORF">LOTGIDRAFT_167971</name>
</gene>
<dbReference type="SUPFAM" id="SSF102198">
    <property type="entry name" value="Putative cyclase"/>
    <property type="match status" value="1"/>
</dbReference>
<keyword evidence="2" id="KW-0812">Transmembrane</keyword>
<name>V4B8Q8_LOTGI</name>
<organism evidence="6 7">
    <name type="scientific">Lottia gigantea</name>
    <name type="common">Giant owl limpet</name>
    <dbReference type="NCBI Taxonomy" id="225164"/>
    <lineage>
        <taxon>Eukaryota</taxon>
        <taxon>Metazoa</taxon>
        <taxon>Spiralia</taxon>
        <taxon>Lophotrochozoa</taxon>
        <taxon>Mollusca</taxon>
        <taxon>Gastropoda</taxon>
        <taxon>Patellogastropoda</taxon>
        <taxon>Lottioidea</taxon>
        <taxon>Lottiidae</taxon>
        <taxon>Lottia</taxon>
    </lineage>
</organism>
<keyword evidence="2" id="KW-0472">Membrane</keyword>
<dbReference type="GO" id="GO:0004061">
    <property type="term" value="F:arylformamidase activity"/>
    <property type="evidence" value="ECO:0007669"/>
    <property type="project" value="InterPro"/>
</dbReference>
<comment type="similarity">
    <text evidence="1">Belongs to the Cyclase 1 superfamily.</text>
</comment>
<dbReference type="GeneID" id="20240744"/>
<dbReference type="InterPro" id="IPR001304">
    <property type="entry name" value="C-type_lectin-like"/>
</dbReference>
<dbReference type="PANTHER" id="PTHR31118">
    <property type="entry name" value="CYCLASE-LIKE PROTEIN 2"/>
    <property type="match status" value="1"/>
</dbReference>
<evidence type="ECO:0000259" key="4">
    <source>
        <dbReference type="PROSITE" id="PS50041"/>
    </source>
</evidence>
<evidence type="ECO:0000256" key="1">
    <source>
        <dbReference type="ARBA" id="ARBA00007865"/>
    </source>
</evidence>
<dbReference type="CDD" id="cd00037">
    <property type="entry name" value="CLECT"/>
    <property type="match status" value="1"/>
</dbReference>
<protein>
    <recommendedName>
        <fullName evidence="8">Apple domain-containing protein</fullName>
    </recommendedName>
</protein>
<feature type="domain" description="C-type lectin" evidence="4">
    <location>
        <begin position="120"/>
        <end position="213"/>
    </location>
</feature>
<dbReference type="EMBL" id="KB203301">
    <property type="protein sequence ID" value="ESO85184.1"/>
    <property type="molecule type" value="Genomic_DNA"/>
</dbReference>
<feature type="domain" description="Apple" evidence="5">
    <location>
        <begin position="27"/>
        <end position="105"/>
    </location>
</feature>
<keyword evidence="2" id="KW-1133">Transmembrane helix</keyword>
<sequence length="490" mass="55585">MNKLLLILGFAVFRLLMQTRHVRGNACVDSLYMKIQYTTKQIDNYLSELAVSSAYECLELCRNHGTCKSVGIETSTIKCLLYDNRIYAGLAGTLSSDLIYYWLLEESECPKHLGYNEHSISKICTKYNSTKVTWDAAQSQCEGDGGFLFILDTPDSQIVMKEYVNAGLHRYTFLGATDKNEEAVWEWFNGVPINRSMFTPSDPNNFRDDQHCVVYDVLALSLLSLVDLFDAITNDVLYRCGFRNAFLYEYVKSGAYFVFSNVRRYESNYFSTAEHGGTHLDAPAHFFKGSWRVQEIPPERLIGPVVVINITQKASSNPDYRVQIEDITQWESDHGQIPAGSIVLMKSGWTVRYAEKKDYFNSQEPSNPDTFHFPSFHEDAVEWLIKHRDISIVGVDTASVDYGQSKTFPVHQMLGKYNIPGLENVAFLEKIPENGATIFVGIIKLHDGSGGPVRLLATFDPESSNQPPTNQIVYWALLLSFLLLIYNICR</sequence>
<dbReference type="Gene3D" id="3.10.100.10">
    <property type="entry name" value="Mannose-Binding Protein A, subunit A"/>
    <property type="match status" value="1"/>
</dbReference>
<dbReference type="InterPro" id="IPR016187">
    <property type="entry name" value="CTDL_fold"/>
</dbReference>
<dbReference type="InterPro" id="IPR003609">
    <property type="entry name" value="Pan_app"/>
</dbReference>
<dbReference type="RefSeq" id="XP_009064101.1">
    <property type="nucleotide sequence ID" value="XM_009065853.1"/>
</dbReference>
<keyword evidence="7" id="KW-1185">Reference proteome</keyword>
<evidence type="ECO:0000313" key="7">
    <source>
        <dbReference type="Proteomes" id="UP000030746"/>
    </source>
</evidence>